<keyword evidence="1" id="KW-0539">Nucleus</keyword>
<accession>A0ABR1JC70</accession>
<dbReference type="PANTHER" id="PTHR46910">
    <property type="entry name" value="TRANSCRIPTION FACTOR PDR1"/>
    <property type="match status" value="1"/>
</dbReference>
<evidence type="ECO:0000313" key="4">
    <source>
        <dbReference type="EMBL" id="KAK7457803.1"/>
    </source>
</evidence>
<dbReference type="InterPro" id="IPR050987">
    <property type="entry name" value="AtrR-like"/>
</dbReference>
<gene>
    <name evidence="4" type="primary">GIN1_16</name>
    <name evidence="4" type="ORF">VKT23_010145</name>
</gene>
<dbReference type="EMBL" id="JBANRG010000019">
    <property type="protein sequence ID" value="KAK7457803.1"/>
    <property type="molecule type" value="Genomic_DNA"/>
</dbReference>
<dbReference type="Proteomes" id="UP001498398">
    <property type="component" value="Unassembled WGS sequence"/>
</dbReference>
<feature type="domain" description="Xylanolytic transcriptional activator regulatory" evidence="3">
    <location>
        <begin position="262"/>
        <end position="335"/>
    </location>
</feature>
<dbReference type="CDD" id="cd12148">
    <property type="entry name" value="fungal_TF_MHR"/>
    <property type="match status" value="1"/>
</dbReference>
<reference evidence="4 5" key="1">
    <citation type="submission" date="2024-01" db="EMBL/GenBank/DDBJ databases">
        <title>A draft genome for the cacao thread blight pathogen Marasmiellus scandens.</title>
        <authorList>
            <person name="Baruah I.K."/>
            <person name="Leung J."/>
            <person name="Bukari Y."/>
            <person name="Amoako-Attah I."/>
            <person name="Meinhardt L.W."/>
            <person name="Bailey B.A."/>
            <person name="Cohen S.P."/>
        </authorList>
    </citation>
    <scope>NUCLEOTIDE SEQUENCE [LARGE SCALE GENOMIC DNA]</scope>
    <source>
        <strain evidence="4 5">GH-19</strain>
    </source>
</reference>
<feature type="compositionally biased region" description="Low complexity" evidence="2">
    <location>
        <begin position="37"/>
        <end position="49"/>
    </location>
</feature>
<evidence type="ECO:0000256" key="1">
    <source>
        <dbReference type="ARBA" id="ARBA00023242"/>
    </source>
</evidence>
<name>A0ABR1JC70_9AGAR</name>
<comment type="caution">
    <text evidence="4">The sequence shown here is derived from an EMBL/GenBank/DDBJ whole genome shotgun (WGS) entry which is preliminary data.</text>
</comment>
<feature type="region of interest" description="Disordered" evidence="2">
    <location>
        <begin position="28"/>
        <end position="58"/>
    </location>
</feature>
<protein>
    <submittedName>
        <fullName evidence="4">Gypsy retrotransposon integrase-like protein 1</fullName>
    </submittedName>
</protein>
<evidence type="ECO:0000256" key="2">
    <source>
        <dbReference type="SAM" id="MobiDB-lite"/>
    </source>
</evidence>
<dbReference type="Pfam" id="PF04082">
    <property type="entry name" value="Fungal_trans"/>
    <property type="match status" value="1"/>
</dbReference>
<evidence type="ECO:0000313" key="5">
    <source>
        <dbReference type="Proteomes" id="UP001498398"/>
    </source>
</evidence>
<dbReference type="InterPro" id="IPR007219">
    <property type="entry name" value="XnlR_reg_dom"/>
</dbReference>
<organism evidence="4 5">
    <name type="scientific">Marasmiellus scandens</name>
    <dbReference type="NCBI Taxonomy" id="2682957"/>
    <lineage>
        <taxon>Eukaryota</taxon>
        <taxon>Fungi</taxon>
        <taxon>Dikarya</taxon>
        <taxon>Basidiomycota</taxon>
        <taxon>Agaricomycotina</taxon>
        <taxon>Agaricomycetes</taxon>
        <taxon>Agaricomycetidae</taxon>
        <taxon>Agaricales</taxon>
        <taxon>Marasmiineae</taxon>
        <taxon>Omphalotaceae</taxon>
        <taxon>Marasmiellus</taxon>
    </lineage>
</organism>
<dbReference type="PANTHER" id="PTHR46910:SF38">
    <property type="entry name" value="ZN(2)-C6 FUNGAL-TYPE DOMAIN-CONTAINING PROTEIN"/>
    <property type="match status" value="1"/>
</dbReference>
<proteinExistence type="predicted"/>
<keyword evidence="5" id="KW-1185">Reference proteome</keyword>
<dbReference type="SMART" id="SM00906">
    <property type="entry name" value="Fungal_trans"/>
    <property type="match status" value="1"/>
</dbReference>
<sequence>MSTTHIVTNLSKRIKQLESQLEFCRESHTQVFPEQTSSSSSGSGSGSPSQFQIEESKTISSVEDVNQLTKDIARFTLGSSEKSSHFGESSNMMLVVTAMDHRKKADSSLPDWSSLLKNIKRPEFWDIPAWIPVPKPTLYNFEFPDENELQDLIGAYFDGHSLYNPILYRPGFDKSIAEGLHFRDGEFGALVLAICALGSRHYYTERITSSSGENYLKSGLKWFDQLPIRQYAFGQEVSLYRMQTYSIAMTYLQNLGTGNDIGWMMNGIAIRLAQEVGAHRHLVTDKTPTIERELWKRVFWTLILFDVKLSMLFGRPRAISSQDFDLELPVECDEEYWENEEDPSQAFVQPPGKPSLTAGWNHFLKLLEIISFSQQALYSVRNSELHIRMGISTLDWQERAVVELDSALNKWVSEVPSHIKWDIQHQDEKFFAQSAVLYSMYYWVQIQVHRRFIPRPGQKSQSNFPSLAICTNAARSCIHVVETCLPHQFITAGHFLLPLFNSAVILAVNLWRGKHMNAICTFNVGNELNDIYKCINLLRLYEPRFTLAGRLVDIINTVMSVNRWPSSPSPAPESYQAAPEVYQTSQNPSRDFLIDQRDLNLPFYSSELGQLPINGPLNLNGGSYAAPHLGYNYDVTDEELAIFDSGDNNQKQSLFQDWDVFMTSMDEMVATVEGAPGRREA</sequence>
<evidence type="ECO:0000259" key="3">
    <source>
        <dbReference type="SMART" id="SM00906"/>
    </source>
</evidence>